<keyword evidence="2" id="KW-1185">Reference proteome</keyword>
<proteinExistence type="predicted"/>
<protein>
    <submittedName>
        <fullName evidence="1">Uncharacterized protein</fullName>
    </submittedName>
</protein>
<organism evidence="1 2">
    <name type="scientific">Colletotrichum sublineola</name>
    <name type="common">Sorghum anthracnose fungus</name>
    <dbReference type="NCBI Taxonomy" id="1173701"/>
    <lineage>
        <taxon>Eukaryota</taxon>
        <taxon>Fungi</taxon>
        <taxon>Dikarya</taxon>
        <taxon>Ascomycota</taxon>
        <taxon>Pezizomycotina</taxon>
        <taxon>Sordariomycetes</taxon>
        <taxon>Hypocreomycetidae</taxon>
        <taxon>Glomerellales</taxon>
        <taxon>Glomerellaceae</taxon>
        <taxon>Colletotrichum</taxon>
        <taxon>Colletotrichum graminicola species complex</taxon>
    </lineage>
</organism>
<accession>A0A066XQU6</accession>
<reference evidence="2" key="1">
    <citation type="journal article" date="2014" name="Genome Announc.">
        <title>Draft genome sequence of Colletotrichum sublineola, a destructive pathogen of cultivated sorghum.</title>
        <authorList>
            <person name="Baroncelli R."/>
            <person name="Sanz-Martin J.M."/>
            <person name="Rech G.E."/>
            <person name="Sukno S.A."/>
            <person name="Thon M.R."/>
        </authorList>
    </citation>
    <scope>NUCLEOTIDE SEQUENCE [LARGE SCALE GENOMIC DNA]</scope>
    <source>
        <strain evidence="2">TX430BB</strain>
    </source>
</reference>
<comment type="caution">
    <text evidence="1">The sequence shown here is derived from an EMBL/GenBank/DDBJ whole genome shotgun (WGS) entry which is preliminary data.</text>
</comment>
<sequence>MLLRNRSLLLKPAIRQRHLSPASLRITQTPTERLRLVIPKQTRILFCLPAPSSAVSLLLRHLRYGTLITALASATLADLTIRFPMQGIGEDANISPMRRQEFFTSIEQHTM</sequence>
<dbReference type="HOGENOM" id="CLU_2158217_0_0_1"/>
<dbReference type="AlphaFoldDB" id="A0A066XQU6"/>
<gene>
    <name evidence="1" type="ORF">CSUB01_07370</name>
</gene>
<evidence type="ECO:0000313" key="1">
    <source>
        <dbReference type="EMBL" id="KDN70074.1"/>
    </source>
</evidence>
<dbReference type="EMBL" id="JMSE01000403">
    <property type="protein sequence ID" value="KDN70074.1"/>
    <property type="molecule type" value="Genomic_DNA"/>
</dbReference>
<evidence type="ECO:0000313" key="2">
    <source>
        <dbReference type="Proteomes" id="UP000027238"/>
    </source>
</evidence>
<name>A0A066XQU6_COLSU</name>
<dbReference type="Proteomes" id="UP000027238">
    <property type="component" value="Unassembled WGS sequence"/>
</dbReference>